<protein>
    <submittedName>
        <fullName evidence="3">GAF domain/GGDEF domain protein</fullName>
    </submittedName>
</protein>
<dbReference type="InterPro" id="IPR000160">
    <property type="entry name" value="GGDEF_dom"/>
</dbReference>
<dbReference type="STRING" id="1298598.JCM21714_3082"/>
<dbReference type="PROSITE" id="PS50887">
    <property type="entry name" value="GGDEF"/>
    <property type="match status" value="1"/>
</dbReference>
<reference evidence="3 4" key="1">
    <citation type="journal article" date="2014" name="Genome Announc.">
        <title>Draft Genome Sequence of the Boron-Tolerant and Moderately Halotolerant Bacterium Gracilibacillus boraciitolerans JCM 21714T.</title>
        <authorList>
            <person name="Ahmed I."/>
            <person name="Oshima K."/>
            <person name="Suda W."/>
            <person name="Kitamura K."/>
            <person name="Iida T."/>
            <person name="Ohmori Y."/>
            <person name="Fujiwara T."/>
            <person name="Hattori M."/>
            <person name="Ohkuma M."/>
        </authorList>
    </citation>
    <scope>NUCLEOTIDE SEQUENCE [LARGE SCALE GENOMIC DNA]</scope>
    <source>
        <strain evidence="3 4">JCM 21714</strain>
    </source>
</reference>
<evidence type="ECO:0000313" key="3">
    <source>
        <dbReference type="EMBL" id="GAE93960.1"/>
    </source>
</evidence>
<dbReference type="InterPro" id="IPR029787">
    <property type="entry name" value="Nucleotide_cyclase"/>
</dbReference>
<sequence>MGQTQSKFSSEQLWMEKILHIFWVMIAMAFVGQLIGLITTIYYFPDYIMEFIIHKLLVPTSIQVVIMLITHYLIKVKKLYSTKLLMITGTAEAFVTALMHPNVPGLQLLFLLVMAVFLIFFDKKKLKFSLSINIIALTSLYLFPAIRSTASEYEYVAYLFVLWAGYRIYLMVLERGKEVLKHLQQAAENEKELIVKSAMMERLSKIDALTNLYNHKTFHEYLDFLYEQNISYDMPLQLALIDIDNFKSVNDQFGHSIGDIILKRVANAIAEQVTEEDIVARYGGEEFAILLTNKDIGEAYEMIETIRLHIAAQYHEELNGNITVSVGLKDLDGSMTKESFFVESDKLLYAAKYSGKNQVVWNERKGIMWEKS</sequence>
<keyword evidence="4" id="KW-1185">Reference proteome</keyword>
<evidence type="ECO:0000313" key="4">
    <source>
        <dbReference type="Proteomes" id="UP000019102"/>
    </source>
</evidence>
<keyword evidence="1" id="KW-0472">Membrane</keyword>
<dbReference type="GO" id="GO:0005886">
    <property type="term" value="C:plasma membrane"/>
    <property type="evidence" value="ECO:0007669"/>
    <property type="project" value="TreeGrafter"/>
</dbReference>
<feature type="transmembrane region" description="Helical" evidence="1">
    <location>
        <begin position="56"/>
        <end position="74"/>
    </location>
</feature>
<accession>W4VKR4</accession>
<feature type="transmembrane region" description="Helical" evidence="1">
    <location>
        <begin position="105"/>
        <end position="121"/>
    </location>
</feature>
<dbReference type="CDD" id="cd01949">
    <property type="entry name" value="GGDEF"/>
    <property type="match status" value="1"/>
</dbReference>
<dbReference type="GO" id="GO:0052621">
    <property type="term" value="F:diguanylate cyclase activity"/>
    <property type="evidence" value="ECO:0007669"/>
    <property type="project" value="TreeGrafter"/>
</dbReference>
<dbReference type="GO" id="GO:0043709">
    <property type="term" value="P:cell adhesion involved in single-species biofilm formation"/>
    <property type="evidence" value="ECO:0007669"/>
    <property type="project" value="TreeGrafter"/>
</dbReference>
<dbReference type="NCBIfam" id="TIGR00254">
    <property type="entry name" value="GGDEF"/>
    <property type="match status" value="1"/>
</dbReference>
<dbReference type="eggNOG" id="COG3706">
    <property type="taxonomic scope" value="Bacteria"/>
</dbReference>
<dbReference type="Gene3D" id="3.30.70.270">
    <property type="match status" value="1"/>
</dbReference>
<dbReference type="InterPro" id="IPR050469">
    <property type="entry name" value="Diguanylate_Cyclase"/>
</dbReference>
<feature type="transmembrane region" description="Helical" evidence="1">
    <location>
        <begin position="128"/>
        <end position="149"/>
    </location>
</feature>
<proteinExistence type="predicted"/>
<feature type="transmembrane region" description="Helical" evidence="1">
    <location>
        <begin position="81"/>
        <end position="99"/>
    </location>
</feature>
<feature type="transmembrane region" description="Helical" evidence="1">
    <location>
        <begin position="155"/>
        <end position="173"/>
    </location>
</feature>
<dbReference type="OrthoDB" id="9759607at2"/>
<organism evidence="3 4">
    <name type="scientific">Gracilibacillus boraciitolerans JCM 21714</name>
    <dbReference type="NCBI Taxonomy" id="1298598"/>
    <lineage>
        <taxon>Bacteria</taxon>
        <taxon>Bacillati</taxon>
        <taxon>Bacillota</taxon>
        <taxon>Bacilli</taxon>
        <taxon>Bacillales</taxon>
        <taxon>Bacillaceae</taxon>
        <taxon>Gracilibacillus</taxon>
    </lineage>
</organism>
<dbReference type="SUPFAM" id="SSF55073">
    <property type="entry name" value="Nucleotide cyclase"/>
    <property type="match status" value="1"/>
</dbReference>
<dbReference type="PANTHER" id="PTHR45138:SF9">
    <property type="entry name" value="DIGUANYLATE CYCLASE DGCM-RELATED"/>
    <property type="match status" value="1"/>
</dbReference>
<dbReference type="PANTHER" id="PTHR45138">
    <property type="entry name" value="REGULATORY COMPONENTS OF SENSORY TRANSDUCTION SYSTEM"/>
    <property type="match status" value="1"/>
</dbReference>
<dbReference type="RefSeq" id="WP_035724431.1">
    <property type="nucleotide sequence ID" value="NZ_BAVS01000017.1"/>
</dbReference>
<dbReference type="EMBL" id="BAVS01000017">
    <property type="protein sequence ID" value="GAE93960.1"/>
    <property type="molecule type" value="Genomic_DNA"/>
</dbReference>
<feature type="transmembrane region" description="Helical" evidence="1">
    <location>
        <begin position="21"/>
        <end position="44"/>
    </location>
</feature>
<dbReference type="Pfam" id="PF00990">
    <property type="entry name" value="GGDEF"/>
    <property type="match status" value="1"/>
</dbReference>
<dbReference type="AlphaFoldDB" id="W4VKR4"/>
<keyword evidence="1" id="KW-1133">Transmembrane helix</keyword>
<gene>
    <name evidence="3" type="ORF">JCM21714_3082</name>
</gene>
<dbReference type="SMART" id="SM00267">
    <property type="entry name" value="GGDEF"/>
    <property type="match status" value="1"/>
</dbReference>
<feature type="domain" description="GGDEF" evidence="2">
    <location>
        <begin position="234"/>
        <end position="364"/>
    </location>
</feature>
<dbReference type="Proteomes" id="UP000019102">
    <property type="component" value="Unassembled WGS sequence"/>
</dbReference>
<evidence type="ECO:0000259" key="2">
    <source>
        <dbReference type="PROSITE" id="PS50887"/>
    </source>
</evidence>
<comment type="caution">
    <text evidence="3">The sequence shown here is derived from an EMBL/GenBank/DDBJ whole genome shotgun (WGS) entry which is preliminary data.</text>
</comment>
<name>W4VKR4_9BACI</name>
<dbReference type="InterPro" id="IPR043128">
    <property type="entry name" value="Rev_trsase/Diguanyl_cyclase"/>
</dbReference>
<dbReference type="FunFam" id="3.30.70.270:FF:000001">
    <property type="entry name" value="Diguanylate cyclase domain protein"/>
    <property type="match status" value="1"/>
</dbReference>
<keyword evidence="1" id="KW-0812">Transmembrane</keyword>
<evidence type="ECO:0000256" key="1">
    <source>
        <dbReference type="SAM" id="Phobius"/>
    </source>
</evidence>
<dbReference type="GO" id="GO:1902201">
    <property type="term" value="P:negative regulation of bacterial-type flagellum-dependent cell motility"/>
    <property type="evidence" value="ECO:0007669"/>
    <property type="project" value="TreeGrafter"/>
</dbReference>